<dbReference type="PANTHER" id="PTHR24314">
    <property type="entry name" value="NON-SPECIFIC LIPID TRANSFER PROTEIN-RELATED"/>
    <property type="match status" value="1"/>
</dbReference>
<dbReference type="KEGG" id="ppp:112275400"/>
<sequence>MATVAGAVPPISSCPVSCPARHGAGVVDNFSYRRSWSWRDRDHQWQQNWCRYNCTPILTAKVRVRRCGAYTRSSVTAQSRDDKRGIVITGGSKGLGYSLAREFLATNNSKVVICGRNADRLQAAVASLQTEFDDSCIQGVRCDVSNASDVAALASFAAEKLGTIHFWINNAGEVTGKKLLADVDAEEIVRVSGTNVVGSLLCCREAIRLMRQQESSSEPIYHIFNMGFSRWGASFTKSACTHKSTKVALTQLTRSLSEELQAAGLSSIGVHNLSPGMVLTDLLLKDSTPVARRFFNTLAEEPETVAKDLVPRILATRGTGQSIECLSPASAFFKVATGFPQIIQGGRFFDKDGNRVKIRGESYQENGVKLM</sequence>
<dbReference type="Pfam" id="PF00106">
    <property type="entry name" value="adh_short"/>
    <property type="match status" value="1"/>
</dbReference>
<dbReference type="GO" id="GO:0034256">
    <property type="term" value="F:chlorophyll(ide) b reductase activity"/>
    <property type="evidence" value="ECO:0000318"/>
    <property type="project" value="GO_Central"/>
</dbReference>
<accession>A0A2K1INV6</accession>
<reference evidence="2" key="3">
    <citation type="submission" date="2020-12" db="UniProtKB">
        <authorList>
            <consortium name="EnsemblPlants"/>
        </authorList>
    </citation>
    <scope>IDENTIFICATION</scope>
</reference>
<evidence type="ECO:0000313" key="2">
    <source>
        <dbReference type="EnsemblPlants" id="Pp3c22_17670V3.1"/>
    </source>
</evidence>
<reference evidence="1 3" key="2">
    <citation type="journal article" date="2018" name="Plant J.">
        <title>The Physcomitrella patens chromosome-scale assembly reveals moss genome structure and evolution.</title>
        <authorList>
            <person name="Lang D."/>
            <person name="Ullrich K.K."/>
            <person name="Murat F."/>
            <person name="Fuchs J."/>
            <person name="Jenkins J."/>
            <person name="Haas F.B."/>
            <person name="Piednoel M."/>
            <person name="Gundlach H."/>
            <person name="Van Bel M."/>
            <person name="Meyberg R."/>
            <person name="Vives C."/>
            <person name="Morata J."/>
            <person name="Symeonidi A."/>
            <person name="Hiss M."/>
            <person name="Muchero W."/>
            <person name="Kamisugi Y."/>
            <person name="Saleh O."/>
            <person name="Blanc G."/>
            <person name="Decker E.L."/>
            <person name="van Gessel N."/>
            <person name="Grimwood J."/>
            <person name="Hayes R.D."/>
            <person name="Graham S.W."/>
            <person name="Gunter L.E."/>
            <person name="McDaniel S.F."/>
            <person name="Hoernstein S.N.W."/>
            <person name="Larsson A."/>
            <person name="Li F.W."/>
            <person name="Perroud P.F."/>
            <person name="Phillips J."/>
            <person name="Ranjan P."/>
            <person name="Rokshar D.S."/>
            <person name="Rothfels C.J."/>
            <person name="Schneider L."/>
            <person name="Shu S."/>
            <person name="Stevenson D.W."/>
            <person name="Thummler F."/>
            <person name="Tillich M."/>
            <person name="Villarreal Aguilar J.C."/>
            <person name="Widiez T."/>
            <person name="Wong G.K."/>
            <person name="Wymore A."/>
            <person name="Zhang Y."/>
            <person name="Zimmer A.D."/>
            <person name="Quatrano R.S."/>
            <person name="Mayer K.F.X."/>
            <person name="Goodstein D."/>
            <person name="Casacuberta J.M."/>
            <person name="Vandepoele K."/>
            <person name="Reski R."/>
            <person name="Cuming A.C."/>
            <person name="Tuskan G.A."/>
            <person name="Maumus F."/>
            <person name="Salse J."/>
            <person name="Schmutz J."/>
            <person name="Rensing S.A."/>
        </authorList>
    </citation>
    <scope>NUCLEOTIDE SEQUENCE [LARGE SCALE GENOMIC DNA]</scope>
    <source>
        <strain evidence="2 3">cv. Gransden 2004</strain>
    </source>
</reference>
<dbReference type="OrthoDB" id="3592703at2759"/>
<protein>
    <submittedName>
        <fullName evidence="1 2">Uncharacterized protein</fullName>
    </submittedName>
</protein>
<dbReference type="InterPro" id="IPR036291">
    <property type="entry name" value="NAD(P)-bd_dom_sf"/>
</dbReference>
<dbReference type="PRINTS" id="PR00081">
    <property type="entry name" value="GDHRDH"/>
</dbReference>
<dbReference type="GeneID" id="112275400"/>
<dbReference type="OMA" id="RVCICGR"/>
<dbReference type="GO" id="GO:0010304">
    <property type="term" value="P:PSII associated light-harvesting complex II catabolic process"/>
    <property type="evidence" value="ECO:0000318"/>
    <property type="project" value="GO_Central"/>
</dbReference>
<dbReference type="Proteomes" id="UP000006727">
    <property type="component" value="Chromosome 22"/>
</dbReference>
<dbReference type="PANTHER" id="PTHR24314:SF26">
    <property type="match status" value="1"/>
</dbReference>
<reference evidence="1 3" key="1">
    <citation type="journal article" date="2008" name="Science">
        <title>The Physcomitrella genome reveals evolutionary insights into the conquest of land by plants.</title>
        <authorList>
            <person name="Rensing S."/>
            <person name="Lang D."/>
            <person name="Zimmer A."/>
            <person name="Terry A."/>
            <person name="Salamov A."/>
            <person name="Shapiro H."/>
            <person name="Nishiyama T."/>
            <person name="Perroud P.-F."/>
            <person name="Lindquist E."/>
            <person name="Kamisugi Y."/>
            <person name="Tanahashi T."/>
            <person name="Sakakibara K."/>
            <person name="Fujita T."/>
            <person name="Oishi K."/>
            <person name="Shin-I T."/>
            <person name="Kuroki Y."/>
            <person name="Toyoda A."/>
            <person name="Suzuki Y."/>
            <person name="Hashimoto A."/>
            <person name="Yamaguchi K."/>
            <person name="Sugano A."/>
            <person name="Kohara Y."/>
            <person name="Fujiyama A."/>
            <person name="Anterola A."/>
            <person name="Aoki S."/>
            <person name="Ashton N."/>
            <person name="Barbazuk W.B."/>
            <person name="Barker E."/>
            <person name="Bennetzen J."/>
            <person name="Bezanilla M."/>
            <person name="Blankenship R."/>
            <person name="Cho S.H."/>
            <person name="Dutcher S."/>
            <person name="Estelle M."/>
            <person name="Fawcett J.A."/>
            <person name="Gundlach H."/>
            <person name="Hanada K."/>
            <person name="Heyl A."/>
            <person name="Hicks K.A."/>
            <person name="Hugh J."/>
            <person name="Lohr M."/>
            <person name="Mayer K."/>
            <person name="Melkozernov A."/>
            <person name="Murata T."/>
            <person name="Nelson D."/>
            <person name="Pils B."/>
            <person name="Prigge M."/>
            <person name="Reiss B."/>
            <person name="Renner T."/>
            <person name="Rombauts S."/>
            <person name="Rushton P."/>
            <person name="Sanderfoot A."/>
            <person name="Schween G."/>
            <person name="Shiu S.-H."/>
            <person name="Stueber K."/>
            <person name="Theodoulou F.L."/>
            <person name="Tu H."/>
            <person name="Van de Peer Y."/>
            <person name="Verrier P.J."/>
            <person name="Waters E."/>
            <person name="Wood A."/>
            <person name="Yang L."/>
            <person name="Cove D."/>
            <person name="Cuming A."/>
            <person name="Hasebe M."/>
            <person name="Lucas S."/>
            <person name="Mishler D.B."/>
            <person name="Reski R."/>
            <person name="Grigoriev I."/>
            <person name="Quatrano R.S."/>
            <person name="Boore J.L."/>
        </authorList>
    </citation>
    <scope>NUCLEOTIDE SEQUENCE [LARGE SCALE GENOMIC DNA]</scope>
    <source>
        <strain evidence="2 3">cv. Gransden 2004</strain>
    </source>
</reference>
<name>A0A2K1INV6_PHYPA</name>
<dbReference type="InterPro" id="IPR002347">
    <property type="entry name" value="SDR_fam"/>
</dbReference>
<proteinExistence type="predicted"/>
<gene>
    <name evidence="2" type="primary">LOC112275400</name>
    <name evidence="1" type="ORF">PHYPA_027278</name>
</gene>
<dbReference type="InterPro" id="IPR052625">
    <property type="entry name" value="Chl_b_Red"/>
</dbReference>
<dbReference type="Gene3D" id="3.40.50.720">
    <property type="entry name" value="NAD(P)-binding Rossmann-like Domain"/>
    <property type="match status" value="1"/>
</dbReference>
<evidence type="ECO:0000313" key="1">
    <source>
        <dbReference type="EMBL" id="PNR30962.1"/>
    </source>
</evidence>
<dbReference type="EMBL" id="ABEU02000022">
    <property type="protein sequence ID" value="PNR30962.1"/>
    <property type="molecule type" value="Genomic_DNA"/>
</dbReference>
<dbReference type="STRING" id="3218.A0A2K1INV6"/>
<dbReference type="CDD" id="cd05233">
    <property type="entry name" value="SDR_c"/>
    <property type="match status" value="1"/>
</dbReference>
<dbReference type="Gramene" id="Pp3c22_17670V3.1">
    <property type="protein sequence ID" value="Pp3c22_17670V3.1"/>
    <property type="gene ID" value="Pp3c22_17670"/>
</dbReference>
<keyword evidence="3" id="KW-1185">Reference proteome</keyword>
<dbReference type="GO" id="GO:0015996">
    <property type="term" value="P:chlorophyll catabolic process"/>
    <property type="evidence" value="ECO:0000318"/>
    <property type="project" value="GO_Central"/>
</dbReference>
<dbReference type="PaxDb" id="3218-PP1S100_87V6.1"/>
<dbReference type="EnsemblPlants" id="Pp3c22_17670V3.1">
    <property type="protein sequence ID" value="Pp3c22_17670V3.1"/>
    <property type="gene ID" value="Pp3c22_17670"/>
</dbReference>
<dbReference type="RefSeq" id="XP_024361533.1">
    <property type="nucleotide sequence ID" value="XM_024505765.2"/>
</dbReference>
<dbReference type="SUPFAM" id="SSF51735">
    <property type="entry name" value="NAD(P)-binding Rossmann-fold domains"/>
    <property type="match status" value="1"/>
</dbReference>
<evidence type="ECO:0000313" key="3">
    <source>
        <dbReference type="Proteomes" id="UP000006727"/>
    </source>
</evidence>
<organism evidence="1">
    <name type="scientific">Physcomitrium patens</name>
    <name type="common">Spreading-leaved earth moss</name>
    <name type="synonym">Physcomitrella patens</name>
    <dbReference type="NCBI Taxonomy" id="3218"/>
    <lineage>
        <taxon>Eukaryota</taxon>
        <taxon>Viridiplantae</taxon>
        <taxon>Streptophyta</taxon>
        <taxon>Embryophyta</taxon>
        <taxon>Bryophyta</taxon>
        <taxon>Bryophytina</taxon>
        <taxon>Bryopsida</taxon>
        <taxon>Funariidae</taxon>
        <taxon>Funariales</taxon>
        <taxon>Funariaceae</taxon>
        <taxon>Physcomitrium</taxon>
    </lineage>
</organism>
<dbReference type="AlphaFoldDB" id="A0A2K1INV6"/>
<dbReference type="EnsemblPlants" id="Pp3c22_17670V3.3">
    <property type="protein sequence ID" value="Pp3c22_17670V3.3"/>
    <property type="gene ID" value="Pp3c22_17670"/>
</dbReference>
<dbReference type="Gramene" id="Pp3c22_17670V3.3">
    <property type="protein sequence ID" value="Pp3c22_17670V3.3"/>
    <property type="gene ID" value="Pp3c22_17670"/>
</dbReference>